<name>A0A448X444_9PLAT</name>
<feature type="compositionally biased region" description="Basic residues" evidence="1">
    <location>
        <begin position="126"/>
        <end position="138"/>
    </location>
</feature>
<protein>
    <submittedName>
        <fullName evidence="3">Uncharacterized protein</fullName>
    </submittedName>
</protein>
<keyword evidence="2" id="KW-0732">Signal</keyword>
<keyword evidence="4" id="KW-1185">Reference proteome</keyword>
<feature type="region of interest" description="Disordered" evidence="1">
    <location>
        <begin position="89"/>
        <end position="173"/>
    </location>
</feature>
<feature type="compositionally biased region" description="Low complexity" evidence="1">
    <location>
        <begin position="116"/>
        <end position="125"/>
    </location>
</feature>
<evidence type="ECO:0000313" key="3">
    <source>
        <dbReference type="EMBL" id="VEL27463.1"/>
    </source>
</evidence>
<dbReference type="Proteomes" id="UP000784294">
    <property type="component" value="Unassembled WGS sequence"/>
</dbReference>
<reference evidence="3" key="1">
    <citation type="submission" date="2018-11" db="EMBL/GenBank/DDBJ databases">
        <authorList>
            <consortium name="Pathogen Informatics"/>
        </authorList>
    </citation>
    <scope>NUCLEOTIDE SEQUENCE</scope>
</reference>
<organism evidence="3 4">
    <name type="scientific">Protopolystoma xenopodis</name>
    <dbReference type="NCBI Taxonomy" id="117903"/>
    <lineage>
        <taxon>Eukaryota</taxon>
        <taxon>Metazoa</taxon>
        <taxon>Spiralia</taxon>
        <taxon>Lophotrochozoa</taxon>
        <taxon>Platyhelminthes</taxon>
        <taxon>Monogenea</taxon>
        <taxon>Polyopisthocotylea</taxon>
        <taxon>Polystomatidea</taxon>
        <taxon>Polystomatidae</taxon>
        <taxon>Protopolystoma</taxon>
    </lineage>
</organism>
<evidence type="ECO:0000256" key="2">
    <source>
        <dbReference type="SAM" id="SignalP"/>
    </source>
</evidence>
<feature type="signal peptide" evidence="2">
    <location>
        <begin position="1"/>
        <end position="16"/>
    </location>
</feature>
<accession>A0A448X444</accession>
<sequence length="242" mass="27114">MLLCAGIGLNISVVAAGRRQSPDGNIVLFCYLWCVGFCRNDSFPQGLAVKAIGRSRLRGPSLGRWCPAGLVGGRITQLECSPHAGDARLRRRRHLGQVPARPQRRRRNRPTRRPRGGYSTSSTSRRWGRGRRARRTRCRLNNAPLQRPRHASSSRLPMLRRQASPKGWPAQPRRRRQRLIFRACASILNLAGLRDEAERTEAGQLMAGLLAARFSSQLAEHVSGQDRTENPSVTMPLRTTCL</sequence>
<feature type="region of interest" description="Disordered" evidence="1">
    <location>
        <begin position="221"/>
        <end position="242"/>
    </location>
</feature>
<proteinExistence type="predicted"/>
<feature type="chain" id="PRO_5019146221" evidence="2">
    <location>
        <begin position="17"/>
        <end position="242"/>
    </location>
</feature>
<evidence type="ECO:0000313" key="4">
    <source>
        <dbReference type="Proteomes" id="UP000784294"/>
    </source>
</evidence>
<evidence type="ECO:0000256" key="1">
    <source>
        <dbReference type="SAM" id="MobiDB-lite"/>
    </source>
</evidence>
<comment type="caution">
    <text evidence="3">The sequence shown here is derived from an EMBL/GenBank/DDBJ whole genome shotgun (WGS) entry which is preliminary data.</text>
</comment>
<dbReference type="AlphaFoldDB" id="A0A448X444"/>
<dbReference type="EMBL" id="CAAALY010087435">
    <property type="protein sequence ID" value="VEL27463.1"/>
    <property type="molecule type" value="Genomic_DNA"/>
</dbReference>
<gene>
    <name evidence="3" type="ORF">PXEA_LOCUS20903</name>
</gene>
<feature type="compositionally biased region" description="Basic residues" evidence="1">
    <location>
        <begin position="102"/>
        <end position="115"/>
    </location>
</feature>